<feature type="transmembrane region" description="Helical" evidence="1">
    <location>
        <begin position="108"/>
        <end position="129"/>
    </location>
</feature>
<protein>
    <submittedName>
        <fullName evidence="2">Uncharacterized protein</fullName>
    </submittedName>
</protein>
<gene>
    <name evidence="2" type="ORF">NYZ99_08790</name>
</gene>
<keyword evidence="1" id="KW-1133">Transmembrane helix</keyword>
<keyword evidence="3" id="KW-1185">Reference proteome</keyword>
<sequence>MEFPDDSYGVDYTTLASENFELYQYLNTNRTEFSLIMSVDNDFRALNERLNMEYPFKRRRHPLEKTGRILTYIGVPLAIIGGIMVAGADELYYECVNGNCSGDARGGFGVVMLGAGAGLAGTGTVLWIIGSKK</sequence>
<organism evidence="2 3">
    <name type="scientific">Maribacter litopenaei</name>
    <dbReference type="NCBI Taxonomy" id="2976127"/>
    <lineage>
        <taxon>Bacteria</taxon>
        <taxon>Pseudomonadati</taxon>
        <taxon>Bacteroidota</taxon>
        <taxon>Flavobacteriia</taxon>
        <taxon>Flavobacteriales</taxon>
        <taxon>Flavobacteriaceae</taxon>
        <taxon>Maribacter</taxon>
    </lineage>
</organism>
<keyword evidence="1" id="KW-0812">Transmembrane</keyword>
<reference evidence="2" key="1">
    <citation type="submission" date="2022-09" db="EMBL/GenBank/DDBJ databases">
        <title>Maribacter litopenaei sp. nov., isolated from the intestinal tract of the Pacific White Shrimp, Litopenaeus vannamei.</title>
        <authorList>
            <person name="Kim S.Y."/>
            <person name="Hwang C.Y."/>
        </authorList>
    </citation>
    <scope>NUCLEOTIDE SEQUENCE</scope>
    <source>
        <strain evidence="2">HL-LV01</strain>
    </source>
</reference>
<keyword evidence="1" id="KW-0472">Membrane</keyword>
<accession>A0ABY5YEK2</accession>
<feature type="transmembrane region" description="Helical" evidence="1">
    <location>
        <begin position="69"/>
        <end position="88"/>
    </location>
</feature>
<evidence type="ECO:0000313" key="3">
    <source>
        <dbReference type="Proteomes" id="UP001059209"/>
    </source>
</evidence>
<evidence type="ECO:0000313" key="2">
    <source>
        <dbReference type="EMBL" id="UWX56296.1"/>
    </source>
</evidence>
<dbReference type="RefSeq" id="WP_260574905.1">
    <property type="nucleotide sequence ID" value="NZ_CP104205.1"/>
</dbReference>
<dbReference type="EMBL" id="CP104205">
    <property type="protein sequence ID" value="UWX56296.1"/>
    <property type="molecule type" value="Genomic_DNA"/>
</dbReference>
<evidence type="ECO:0000256" key="1">
    <source>
        <dbReference type="SAM" id="Phobius"/>
    </source>
</evidence>
<dbReference type="Proteomes" id="UP001059209">
    <property type="component" value="Chromosome"/>
</dbReference>
<proteinExistence type="predicted"/>
<name>A0ABY5YEK2_9FLAO</name>